<evidence type="ECO:0000256" key="13">
    <source>
        <dbReference type="ARBA" id="ARBA00023136"/>
    </source>
</evidence>
<geneLocation type="mitochondrion" evidence="17"/>
<evidence type="ECO:0000256" key="7">
    <source>
        <dbReference type="ARBA" id="ARBA00022692"/>
    </source>
</evidence>
<name>A0AAU6QDL2_9HEXA</name>
<evidence type="ECO:0000256" key="12">
    <source>
        <dbReference type="ARBA" id="ARBA00023128"/>
    </source>
</evidence>
<dbReference type="GO" id="GO:0031966">
    <property type="term" value="C:mitochondrial membrane"/>
    <property type="evidence" value="ECO:0007669"/>
    <property type="project" value="UniProtKB-SubCell"/>
</dbReference>
<dbReference type="EC" id="7.1.1.2" evidence="3"/>
<feature type="transmembrane region" description="Helical" evidence="16">
    <location>
        <begin position="84"/>
        <end position="104"/>
    </location>
</feature>
<evidence type="ECO:0000256" key="1">
    <source>
        <dbReference type="ARBA" id="ARBA00004225"/>
    </source>
</evidence>
<evidence type="ECO:0000256" key="16">
    <source>
        <dbReference type="SAM" id="Phobius"/>
    </source>
</evidence>
<feature type="transmembrane region" description="Helical" evidence="16">
    <location>
        <begin position="21"/>
        <end position="41"/>
    </location>
</feature>
<evidence type="ECO:0000256" key="6">
    <source>
        <dbReference type="ARBA" id="ARBA00022660"/>
    </source>
</evidence>
<evidence type="ECO:0000256" key="5">
    <source>
        <dbReference type="ARBA" id="ARBA00022448"/>
    </source>
</evidence>
<dbReference type="PANTHER" id="PTHR11435:SF1">
    <property type="entry name" value="NADH-UBIQUINONE OXIDOREDUCTASE CHAIN 6"/>
    <property type="match status" value="1"/>
</dbReference>
<keyword evidence="6" id="KW-0679">Respiratory chain</keyword>
<feature type="transmembrane region" description="Helical" evidence="16">
    <location>
        <begin position="116"/>
        <end position="141"/>
    </location>
</feature>
<keyword evidence="8" id="KW-1278">Translocase</keyword>
<proteinExistence type="inferred from homology"/>
<keyword evidence="12 17" id="KW-0496">Mitochondrion</keyword>
<evidence type="ECO:0000256" key="9">
    <source>
        <dbReference type="ARBA" id="ARBA00022982"/>
    </source>
</evidence>
<comment type="similarity">
    <text evidence="2">Belongs to the complex I subunit 6 family.</text>
</comment>
<feature type="transmembrane region" description="Helical" evidence="16">
    <location>
        <begin position="47"/>
        <end position="72"/>
    </location>
</feature>
<dbReference type="InterPro" id="IPR050269">
    <property type="entry name" value="ComplexI_Subunit6"/>
</dbReference>
<dbReference type="GO" id="GO:0008137">
    <property type="term" value="F:NADH dehydrogenase (ubiquinone) activity"/>
    <property type="evidence" value="ECO:0007669"/>
    <property type="project" value="UniProtKB-EC"/>
</dbReference>
<organism evidence="17">
    <name type="scientific">Seira pallidipes</name>
    <dbReference type="NCBI Taxonomy" id="3053390"/>
    <lineage>
        <taxon>Eukaryota</taxon>
        <taxon>Metazoa</taxon>
        <taxon>Ecdysozoa</taxon>
        <taxon>Arthropoda</taxon>
        <taxon>Hexapoda</taxon>
        <taxon>Collembola</taxon>
        <taxon>Entomobryomorpha</taxon>
        <taxon>Entomobryoidea</taxon>
        <taxon>Entomobryidae</taxon>
        <taxon>Seirinae</taxon>
        <taxon>Seira</taxon>
    </lineage>
</organism>
<evidence type="ECO:0000256" key="4">
    <source>
        <dbReference type="ARBA" id="ARBA00021095"/>
    </source>
</evidence>
<accession>A0AAU6QDL2</accession>
<evidence type="ECO:0000256" key="15">
    <source>
        <dbReference type="ARBA" id="ARBA00049551"/>
    </source>
</evidence>
<evidence type="ECO:0000256" key="10">
    <source>
        <dbReference type="ARBA" id="ARBA00022989"/>
    </source>
</evidence>
<gene>
    <name evidence="17" type="primary">ND6</name>
</gene>
<reference evidence="17" key="1">
    <citation type="submission" date="2023-06" db="EMBL/GenBank/DDBJ databases">
        <authorList>
            <person name="Godeiro N.N."/>
        </authorList>
    </citation>
    <scope>NUCLEOTIDE SEQUENCE</scope>
</reference>
<evidence type="ECO:0000256" key="14">
    <source>
        <dbReference type="ARBA" id="ARBA00031019"/>
    </source>
</evidence>
<evidence type="ECO:0000256" key="8">
    <source>
        <dbReference type="ARBA" id="ARBA00022967"/>
    </source>
</evidence>
<keyword evidence="5" id="KW-0813">Transport</keyword>
<comment type="catalytic activity">
    <reaction evidence="15">
        <text>a ubiquinone + NADH + 5 H(+)(in) = a ubiquinol + NAD(+) + 4 H(+)(out)</text>
        <dbReference type="Rhea" id="RHEA:29091"/>
        <dbReference type="Rhea" id="RHEA-COMP:9565"/>
        <dbReference type="Rhea" id="RHEA-COMP:9566"/>
        <dbReference type="ChEBI" id="CHEBI:15378"/>
        <dbReference type="ChEBI" id="CHEBI:16389"/>
        <dbReference type="ChEBI" id="CHEBI:17976"/>
        <dbReference type="ChEBI" id="CHEBI:57540"/>
        <dbReference type="ChEBI" id="CHEBI:57945"/>
        <dbReference type="EC" id="7.1.1.2"/>
    </reaction>
</comment>
<evidence type="ECO:0000256" key="3">
    <source>
        <dbReference type="ARBA" id="ARBA00012944"/>
    </source>
</evidence>
<protein>
    <recommendedName>
        <fullName evidence="4">NADH-ubiquinone oxidoreductase chain 6</fullName>
        <ecNumber evidence="3">7.1.1.2</ecNumber>
    </recommendedName>
    <alternativeName>
        <fullName evidence="14">NADH dehydrogenase subunit 6</fullName>
    </alternativeName>
</protein>
<evidence type="ECO:0000256" key="2">
    <source>
        <dbReference type="ARBA" id="ARBA00005698"/>
    </source>
</evidence>
<keyword evidence="11" id="KW-0520">NAD</keyword>
<dbReference type="PANTHER" id="PTHR11435">
    <property type="entry name" value="NADH UBIQUINONE OXIDOREDUCTASE SUBUNIT ND6"/>
    <property type="match status" value="1"/>
</dbReference>
<keyword evidence="7 16" id="KW-0812">Transmembrane</keyword>
<dbReference type="EMBL" id="OR115504">
    <property type="protein sequence ID" value="WYK36515.1"/>
    <property type="molecule type" value="Genomic_DNA"/>
</dbReference>
<keyword evidence="13 16" id="KW-0472">Membrane</keyword>
<evidence type="ECO:0000313" key="17">
    <source>
        <dbReference type="EMBL" id="WYK36515.1"/>
    </source>
</evidence>
<keyword evidence="10 16" id="KW-1133">Transmembrane helix</keyword>
<keyword evidence="9" id="KW-0249">Electron transport</keyword>
<sequence>MMLIMFISTLMNSCLMLSSHPILIMMLVLIQSFFICLFSWISMKMSWISFILFLIFLGGLMILFIYVTSLASNEKFELKSQSNWLMFTFFSMAVIFTNLNYSFIQLNYTFIYSLNLMFSMFMMLIIIMVMNYLLFTLIVVVKLTQKFNGPIRNMIY</sequence>
<comment type="subcellular location">
    <subcellularLocation>
        <location evidence="1">Mitochondrion membrane</location>
        <topology evidence="1">Multi-pass membrane protein</topology>
    </subcellularLocation>
</comment>
<evidence type="ECO:0000256" key="11">
    <source>
        <dbReference type="ARBA" id="ARBA00023027"/>
    </source>
</evidence>
<dbReference type="AlphaFoldDB" id="A0AAU6QDL2"/>